<name>A0A6S6YH75_9BURK</name>
<evidence type="ECO:0000313" key="2">
    <source>
        <dbReference type="EMBL" id="CAB3624547.1"/>
    </source>
</evidence>
<dbReference type="EMBL" id="CADIJX010000001">
    <property type="protein sequence ID" value="CAB3624547.1"/>
    <property type="molecule type" value="Genomic_DNA"/>
</dbReference>
<feature type="region of interest" description="Disordered" evidence="1">
    <location>
        <begin position="170"/>
        <end position="199"/>
    </location>
</feature>
<dbReference type="RefSeq" id="WP_175172403.1">
    <property type="nucleotide sequence ID" value="NZ_CADIJX010000001.1"/>
</dbReference>
<dbReference type="Proteomes" id="UP000494108">
    <property type="component" value="Unassembled WGS sequence"/>
</dbReference>
<protein>
    <recommendedName>
        <fullName evidence="4">DUF2815 family protein</fullName>
    </recommendedName>
</protein>
<reference evidence="2 3" key="1">
    <citation type="submission" date="2020-04" db="EMBL/GenBank/DDBJ databases">
        <authorList>
            <person name="De Canck E."/>
        </authorList>
    </citation>
    <scope>NUCLEOTIDE SEQUENCE [LARGE SCALE GENOMIC DNA]</scope>
    <source>
        <strain evidence="2 3">LMG 3431</strain>
    </source>
</reference>
<accession>A0A6S6YH75</accession>
<evidence type="ECO:0000313" key="3">
    <source>
        <dbReference type="Proteomes" id="UP000494108"/>
    </source>
</evidence>
<sequence>MKVKLSNVRVAFAQSLTEAKAFETGQEERYGCTFLIPEQGHPGRKTIEDGMYAAAAEKWGAKGKAIVDNLLETGNPKEVCYYPGKRKAYDGFEGNMALGAVRQKKDGMPLLLDADKSPIIDAAKGIAYPGKEGRIYSGCYVNATVDLWAQDNKYGKTIRCTVNGVQFSKDGDSFGGTSKGDADDFDDLGSGSDAGDDLA</sequence>
<dbReference type="Gene3D" id="2.40.50.140">
    <property type="entry name" value="Nucleic acid-binding proteins"/>
    <property type="match status" value="1"/>
</dbReference>
<dbReference type="SUPFAM" id="SSF50249">
    <property type="entry name" value="Nucleic acid-binding proteins"/>
    <property type="match status" value="1"/>
</dbReference>
<dbReference type="AlphaFoldDB" id="A0A6S6YH75"/>
<dbReference type="Pfam" id="PF10991">
    <property type="entry name" value="Enc34_ssDNA-bd"/>
    <property type="match status" value="1"/>
</dbReference>
<dbReference type="InterPro" id="IPR012340">
    <property type="entry name" value="NA-bd_OB-fold"/>
</dbReference>
<proteinExistence type="predicted"/>
<dbReference type="InterPro" id="IPR022595">
    <property type="entry name" value="Enc34_ssDNA-bd"/>
</dbReference>
<evidence type="ECO:0008006" key="4">
    <source>
        <dbReference type="Google" id="ProtNLM"/>
    </source>
</evidence>
<organism evidence="2 3">
    <name type="scientific">Achromobacter pestifer</name>
    <dbReference type="NCBI Taxonomy" id="1353889"/>
    <lineage>
        <taxon>Bacteria</taxon>
        <taxon>Pseudomonadati</taxon>
        <taxon>Pseudomonadota</taxon>
        <taxon>Betaproteobacteria</taxon>
        <taxon>Burkholderiales</taxon>
        <taxon>Alcaligenaceae</taxon>
        <taxon>Achromobacter</taxon>
    </lineage>
</organism>
<evidence type="ECO:0000256" key="1">
    <source>
        <dbReference type="SAM" id="MobiDB-lite"/>
    </source>
</evidence>
<gene>
    <name evidence="2" type="ORF">LMG3431_00032</name>
</gene>
<keyword evidence="3" id="KW-1185">Reference proteome</keyword>